<evidence type="ECO:0000256" key="1">
    <source>
        <dbReference type="ARBA" id="ARBA00023002"/>
    </source>
</evidence>
<dbReference type="InterPro" id="IPR050982">
    <property type="entry name" value="Auxin_biosynth/cation_transpt"/>
</dbReference>
<dbReference type="EMBL" id="JACJSI010000154">
    <property type="protein sequence ID" value="MBD2534347.1"/>
    <property type="molecule type" value="Genomic_DNA"/>
</dbReference>
<organism evidence="3 4">
    <name type="scientific">Nostoc flagelliforme FACHB-838</name>
    <dbReference type="NCBI Taxonomy" id="2692904"/>
    <lineage>
        <taxon>Bacteria</taxon>
        <taxon>Bacillati</taxon>
        <taxon>Cyanobacteriota</taxon>
        <taxon>Cyanophyceae</taxon>
        <taxon>Nostocales</taxon>
        <taxon>Nostocaceae</taxon>
        <taxon>Nostoc</taxon>
    </lineage>
</organism>
<comment type="caution">
    <text evidence="3">The sequence shown here is derived from an EMBL/GenBank/DDBJ whole genome shotgun (WGS) entry which is preliminary data.</text>
</comment>
<dbReference type="InterPro" id="IPR036188">
    <property type="entry name" value="FAD/NAD-bd_sf"/>
</dbReference>
<keyword evidence="4" id="KW-1185">Reference proteome</keyword>
<keyword evidence="1" id="KW-0560">Oxidoreductase</keyword>
<evidence type="ECO:0000313" key="3">
    <source>
        <dbReference type="EMBL" id="MBD2534347.1"/>
    </source>
</evidence>
<name>A0ABR8DY02_9NOSO</name>
<feature type="domain" description="FAD/NAD(P)-binding" evidence="2">
    <location>
        <begin position="34"/>
        <end position="251"/>
    </location>
</feature>
<proteinExistence type="predicted"/>
<dbReference type="Proteomes" id="UP000623440">
    <property type="component" value="Unassembled WGS sequence"/>
</dbReference>
<evidence type="ECO:0000259" key="2">
    <source>
        <dbReference type="Pfam" id="PF07992"/>
    </source>
</evidence>
<gene>
    <name evidence="3" type="ORF">H6G97_34465</name>
</gene>
<dbReference type="RefSeq" id="WP_190944849.1">
    <property type="nucleotide sequence ID" value="NZ_JACJSI010000154.1"/>
</dbReference>
<dbReference type="SUPFAM" id="SSF51905">
    <property type="entry name" value="FAD/NAD(P)-binding domain"/>
    <property type="match status" value="1"/>
</dbReference>
<protein>
    <submittedName>
        <fullName evidence="3">NAD(P)/FAD-dependent oxidoreductase</fullName>
    </submittedName>
</protein>
<accession>A0ABR8DY02</accession>
<reference evidence="3 4" key="1">
    <citation type="journal article" date="2020" name="ISME J.">
        <title>Comparative genomics reveals insights into cyanobacterial evolution and habitat adaptation.</title>
        <authorList>
            <person name="Chen M.Y."/>
            <person name="Teng W.K."/>
            <person name="Zhao L."/>
            <person name="Hu C.X."/>
            <person name="Zhou Y.K."/>
            <person name="Han B.P."/>
            <person name="Song L.R."/>
            <person name="Shu W.S."/>
        </authorList>
    </citation>
    <scope>NUCLEOTIDE SEQUENCE [LARGE SCALE GENOMIC DNA]</scope>
    <source>
        <strain evidence="3 4">FACHB-838</strain>
    </source>
</reference>
<evidence type="ECO:0000313" key="4">
    <source>
        <dbReference type="Proteomes" id="UP000623440"/>
    </source>
</evidence>
<dbReference type="Gene3D" id="3.50.50.60">
    <property type="entry name" value="FAD/NAD(P)-binding domain"/>
    <property type="match status" value="1"/>
</dbReference>
<dbReference type="PANTHER" id="PTHR43539:SF91">
    <property type="entry name" value="FAD-DEPENDENT URATE HYDROXYLASE"/>
    <property type="match status" value="1"/>
</dbReference>
<dbReference type="InterPro" id="IPR023753">
    <property type="entry name" value="FAD/NAD-binding_dom"/>
</dbReference>
<sequence>MTTSNFDFTAREALRLLGPDPENWVPDRPGIDHNVTIVGGSGSGSTFAFALRRAGIGRVTAIDAADDEAHAGVWLTRARMEKLRTPKNVPGPELGIPELSFQAWYEARHGAEAYAAIDRIERVTWAEYLSWYRHFLGIQVRYRTRLVRIEPATGFFRLHLEVNDVPQVETTRKIIFANGVAGTGGPYIPPVLADLPHTLYAHTADAIDFEALRGKTVAVLGAAASAFDAAGVALESGAKAVHLFSRRSAIASLPLLRIREYPGAYCNYPQLPDAARWFQAWRFRQAGSTPSRNAIERAIAFPNFHIHLSAQVKSAREMGDRIVTQVNDEVFEFDFAIAGTGYFVDPTKRPELADFSQYIALWRDRYEPPENLRDDYLGTHPYFGNAREYLEKVPGTAPYLKDIHVFNPAGFVSFGLPIGDIFSIRRDIPAIVSCISHDLFFEDWAHHEARITGDIAPDFENSLYAAAVWKQPIEAATR</sequence>
<dbReference type="Pfam" id="PF07992">
    <property type="entry name" value="Pyr_redox_2"/>
    <property type="match status" value="1"/>
</dbReference>
<dbReference type="PANTHER" id="PTHR43539">
    <property type="entry name" value="FLAVIN-BINDING MONOOXYGENASE-LIKE PROTEIN (AFU_ORTHOLOGUE AFUA_4G09220)"/>
    <property type="match status" value="1"/>
</dbReference>